<evidence type="ECO:0000256" key="1">
    <source>
        <dbReference type="ARBA" id="ARBA00004323"/>
    </source>
</evidence>
<keyword evidence="9" id="KW-0325">Glycoprotein</keyword>
<reference evidence="12" key="1">
    <citation type="submission" date="2025-08" db="UniProtKB">
        <authorList>
            <consortium name="RefSeq"/>
        </authorList>
    </citation>
    <scope>IDENTIFICATION</scope>
    <source>
        <tissue evidence="12">Brain</tissue>
    </source>
</reference>
<gene>
    <name evidence="12" type="primary">GAL3ST2</name>
</gene>
<dbReference type="CTD" id="64090"/>
<name>A0A8U0RC95_MUSPF</name>
<feature type="transmembrane region" description="Helical" evidence="10">
    <location>
        <begin position="31"/>
        <end position="51"/>
    </location>
</feature>
<keyword evidence="11" id="KW-1185">Reference proteome</keyword>
<dbReference type="GeneID" id="101686515"/>
<organism evidence="11 12">
    <name type="scientific">Mustela putorius furo</name>
    <name type="common">European domestic ferret</name>
    <name type="synonym">Mustela furo</name>
    <dbReference type="NCBI Taxonomy" id="9669"/>
    <lineage>
        <taxon>Eukaryota</taxon>
        <taxon>Metazoa</taxon>
        <taxon>Chordata</taxon>
        <taxon>Craniata</taxon>
        <taxon>Vertebrata</taxon>
        <taxon>Euteleostomi</taxon>
        <taxon>Mammalia</taxon>
        <taxon>Eutheria</taxon>
        <taxon>Laurasiatheria</taxon>
        <taxon>Carnivora</taxon>
        <taxon>Caniformia</taxon>
        <taxon>Musteloidea</taxon>
        <taxon>Mustelidae</taxon>
        <taxon>Mustelinae</taxon>
        <taxon>Mustela</taxon>
    </lineage>
</organism>
<dbReference type="AlphaFoldDB" id="A0A8U0RC95"/>
<dbReference type="InterPro" id="IPR009729">
    <property type="entry name" value="Gal-3-0_sulfotransfrase"/>
</dbReference>
<evidence type="ECO:0000313" key="12">
    <source>
        <dbReference type="RefSeq" id="XP_044922566.1"/>
    </source>
</evidence>
<dbReference type="PANTHER" id="PTHR14647">
    <property type="entry name" value="GALACTOSE-3-O-SULFOTRANSFERASE"/>
    <property type="match status" value="1"/>
</dbReference>
<dbReference type="SUPFAM" id="SSF52540">
    <property type="entry name" value="P-loop containing nucleoside triphosphate hydrolases"/>
    <property type="match status" value="1"/>
</dbReference>
<dbReference type="GO" id="GO:0000139">
    <property type="term" value="C:Golgi membrane"/>
    <property type="evidence" value="ECO:0007669"/>
    <property type="project" value="UniProtKB-SubCell"/>
</dbReference>
<dbReference type="PANTHER" id="PTHR14647:SF55">
    <property type="entry name" value="GALACTOSE-3-O-SULFOTRANSFERASE 2"/>
    <property type="match status" value="1"/>
</dbReference>
<dbReference type="Proteomes" id="UP000000715">
    <property type="component" value="Unplaced"/>
</dbReference>
<protein>
    <submittedName>
        <fullName evidence="12">Galactose-3-O-sulfotransferase 2 isoform X1</fullName>
    </submittedName>
</protein>
<dbReference type="GO" id="GO:0001733">
    <property type="term" value="F:galactosylceramide sulfotransferase activity"/>
    <property type="evidence" value="ECO:0007669"/>
    <property type="project" value="InterPro"/>
</dbReference>
<keyword evidence="7" id="KW-0333">Golgi apparatus</keyword>
<evidence type="ECO:0000256" key="6">
    <source>
        <dbReference type="ARBA" id="ARBA00022989"/>
    </source>
</evidence>
<dbReference type="GO" id="GO:0009101">
    <property type="term" value="P:glycoprotein biosynthetic process"/>
    <property type="evidence" value="ECO:0007669"/>
    <property type="project" value="TreeGrafter"/>
</dbReference>
<keyword evidence="3" id="KW-0808">Transferase</keyword>
<accession>A0A8U0RC95</accession>
<comment type="similarity">
    <text evidence="2">Belongs to the galactose-3-O-sulfotransferase family.</text>
</comment>
<keyword evidence="8 10" id="KW-0472">Membrane</keyword>
<dbReference type="RefSeq" id="XP_044922566.1">
    <property type="nucleotide sequence ID" value="XM_045066631.1"/>
</dbReference>
<keyword evidence="5" id="KW-0735">Signal-anchor</keyword>
<dbReference type="Gene3D" id="3.40.50.300">
    <property type="entry name" value="P-loop containing nucleotide triphosphate hydrolases"/>
    <property type="match status" value="1"/>
</dbReference>
<evidence type="ECO:0000256" key="2">
    <source>
        <dbReference type="ARBA" id="ARBA00008124"/>
    </source>
</evidence>
<keyword evidence="4 10" id="KW-0812">Transmembrane</keyword>
<dbReference type="GO" id="GO:0009247">
    <property type="term" value="P:glycolipid biosynthetic process"/>
    <property type="evidence" value="ECO:0007669"/>
    <property type="project" value="InterPro"/>
</dbReference>
<evidence type="ECO:0000256" key="7">
    <source>
        <dbReference type="ARBA" id="ARBA00023034"/>
    </source>
</evidence>
<sequence>MLFLFQGPRGLTHSWALQTILRQSIHDPSRCFQAVLLLALTMLLLAGILHMDVGLFIPLLRSQAEGPPIVNVMFLKTHKTASSTVLNILFRFAETHNLSVALPAGSSFHLGYPWLFLARYVEGSEPQGPQQRFNIMGNHLRFNLPEVQKVMPNDTFYFSIIRNPVFQLESAFTYYKDSVPAFRNAESLDAFLASPWTYYNQSVGLPNAFARNNMWFDLGFDNNARANDEGYVRARLADVERQFQLVLIAEHFDESMVLLRRALRWRLDDVVTFPLNSRSVRSVAPLTAVGRERAQRWCALDWQLYQHFNRSFWVRAHAELGPRLLRAEVARLRARRRELRERCLQDGTAKNQSQIADPQLRPFQSGQADILGYNLRQGLDEQTQRMCERMVTPELQYMARLYALQFPEKQPKRLAFLE</sequence>
<evidence type="ECO:0000256" key="4">
    <source>
        <dbReference type="ARBA" id="ARBA00022692"/>
    </source>
</evidence>
<keyword evidence="6 10" id="KW-1133">Transmembrane helix</keyword>
<dbReference type="OrthoDB" id="514299at2759"/>
<evidence type="ECO:0000313" key="11">
    <source>
        <dbReference type="Proteomes" id="UP000000715"/>
    </source>
</evidence>
<evidence type="ECO:0000256" key="10">
    <source>
        <dbReference type="SAM" id="Phobius"/>
    </source>
</evidence>
<evidence type="ECO:0000256" key="8">
    <source>
        <dbReference type="ARBA" id="ARBA00023136"/>
    </source>
</evidence>
<dbReference type="Pfam" id="PF06990">
    <property type="entry name" value="Gal-3-0_sulfotr"/>
    <property type="match status" value="1"/>
</dbReference>
<dbReference type="InterPro" id="IPR027417">
    <property type="entry name" value="P-loop_NTPase"/>
</dbReference>
<proteinExistence type="inferred from homology"/>
<evidence type="ECO:0000256" key="3">
    <source>
        <dbReference type="ARBA" id="ARBA00022679"/>
    </source>
</evidence>
<evidence type="ECO:0000256" key="5">
    <source>
        <dbReference type="ARBA" id="ARBA00022968"/>
    </source>
</evidence>
<evidence type="ECO:0000256" key="9">
    <source>
        <dbReference type="ARBA" id="ARBA00023180"/>
    </source>
</evidence>
<comment type="subcellular location">
    <subcellularLocation>
        <location evidence="1">Golgi apparatus membrane</location>
        <topology evidence="1">Single-pass type II membrane protein</topology>
    </subcellularLocation>
</comment>